<evidence type="ECO:0000313" key="1">
    <source>
        <dbReference type="EMBL" id="SNX66851.1"/>
    </source>
</evidence>
<dbReference type="RefSeq" id="WP_097156699.1">
    <property type="nucleotide sequence ID" value="NZ_JBEPMQ010000012.1"/>
</dbReference>
<dbReference type="OrthoDB" id="1903764at2"/>
<dbReference type="EMBL" id="OAOP01000001">
    <property type="protein sequence ID" value="SNX66851.1"/>
    <property type="molecule type" value="Genomic_DNA"/>
</dbReference>
<dbReference type="AlphaFoldDB" id="A0A285CGY2"/>
<dbReference type="Gene3D" id="3.30.530.20">
    <property type="match status" value="1"/>
</dbReference>
<evidence type="ECO:0000313" key="2">
    <source>
        <dbReference type="Proteomes" id="UP000219546"/>
    </source>
</evidence>
<proteinExistence type="predicted"/>
<dbReference type="SUPFAM" id="SSF55961">
    <property type="entry name" value="Bet v1-like"/>
    <property type="match status" value="1"/>
</dbReference>
<reference evidence="1 2" key="1">
    <citation type="submission" date="2017-08" db="EMBL/GenBank/DDBJ databases">
        <authorList>
            <person name="de Groot N.N."/>
        </authorList>
    </citation>
    <scope>NUCLEOTIDE SEQUENCE [LARGE SCALE GENOMIC DNA]</scope>
    <source>
        <strain evidence="1 2">JC228</strain>
    </source>
</reference>
<gene>
    <name evidence="1" type="ORF">SAMN05877753_101163</name>
</gene>
<dbReference type="Proteomes" id="UP000219546">
    <property type="component" value="Unassembled WGS sequence"/>
</dbReference>
<dbReference type="InterPro" id="IPR023393">
    <property type="entry name" value="START-like_dom_sf"/>
</dbReference>
<accession>A0A285CGY2</accession>
<organism evidence="1 2">
    <name type="scientific">Bacillus oleivorans</name>
    <dbReference type="NCBI Taxonomy" id="1448271"/>
    <lineage>
        <taxon>Bacteria</taxon>
        <taxon>Bacillati</taxon>
        <taxon>Bacillota</taxon>
        <taxon>Bacilli</taxon>
        <taxon>Bacillales</taxon>
        <taxon>Bacillaceae</taxon>
        <taxon>Bacillus</taxon>
    </lineage>
</organism>
<name>A0A285CGY2_9BACI</name>
<dbReference type="Pfam" id="PF10604">
    <property type="entry name" value="Polyketide_cyc2"/>
    <property type="match status" value="1"/>
</dbReference>
<keyword evidence="2" id="KW-1185">Reference proteome</keyword>
<protein>
    <submittedName>
        <fullName evidence="1">Polyketide cyclase/dehydrase/lipid transport protein</fullName>
    </submittedName>
</protein>
<sequence>MSYTDTIEVNQQLEEVFAAVSNAENGPHFFDNVEKVEKLTDGPIQIGTKYQETKRIRSYKAEAILEVVDFVLNKQYKLKSEPNGLIVLNEYTFTSTEKGTKIEFKMKIQTKGIRNLLTKPIIVNILKKENENHLANIKKFVEA</sequence>
<dbReference type="InterPro" id="IPR019587">
    <property type="entry name" value="Polyketide_cyclase/dehydratase"/>
</dbReference>